<evidence type="ECO:0000256" key="4">
    <source>
        <dbReference type="ARBA" id="ARBA00022475"/>
    </source>
</evidence>
<evidence type="ECO:0000256" key="9">
    <source>
        <dbReference type="ARBA" id="ARBA00022989"/>
    </source>
</evidence>
<dbReference type="InterPro" id="IPR023051">
    <property type="entry name" value="Kup"/>
</dbReference>
<dbReference type="HAMAP" id="MF_01522">
    <property type="entry name" value="Kup"/>
    <property type="match status" value="1"/>
</dbReference>
<feature type="domain" description="K+ potassium transporter integral membrane" evidence="13">
    <location>
        <begin position="10"/>
        <end position="458"/>
    </location>
</feature>
<dbReference type="Pfam" id="PF02705">
    <property type="entry name" value="K_trans"/>
    <property type="match status" value="1"/>
</dbReference>
<feature type="transmembrane region" description="Helical" evidence="12">
    <location>
        <begin position="209"/>
        <end position="232"/>
    </location>
</feature>
<comment type="similarity">
    <text evidence="2 12">Belongs to the HAK/KUP transporter (TC 2.A.72) family.</text>
</comment>
<comment type="subcellular location">
    <subcellularLocation>
        <location evidence="12">Cell membrane</location>
        <topology evidence="12">Multi-pass membrane protein</topology>
    </subcellularLocation>
    <subcellularLocation>
        <location evidence="1">Membrane</location>
        <topology evidence="1">Multi-pass membrane protein</topology>
    </subcellularLocation>
</comment>
<keyword evidence="8 12" id="KW-0630">Potassium</keyword>
<evidence type="ECO:0000256" key="11">
    <source>
        <dbReference type="ARBA" id="ARBA00023136"/>
    </source>
</evidence>
<feature type="transmembrane region" description="Helical" evidence="12">
    <location>
        <begin position="419"/>
        <end position="439"/>
    </location>
</feature>
<gene>
    <name evidence="12" type="primary">kup</name>
    <name evidence="15" type="ORF">C8N29_104235</name>
</gene>
<sequence length="617" mass="67390">MSSTTRTRALAIAALGVVYGDIGTSPLYAFKEAFAHGLAPTEFNVLASLSAFFWAILLVITLKYILVVLRYHNKGEGGVLSLLALANQQISQQGKLTTVIFSLGVFAAGLFYADAFITPAISVLSAVEGTEIVAPSLKPWIIPITLAILISLFVVQRLGTQRIGGRVFGPIVITWFVTLAVLGIHAILAQPSVLKALNPMYAMEFFIQYPSAGILLLSAVFLALTGGEALYADMGHFGARPIRLAWLGLVWPSLVLNYFGQGALILQNPSAVANPFYLLAPDSMMIFLVILATLATIIASQATIAGAYSLTVEASRLNLLPRINVIHTSNTEQGQIYIPFINWLMLLGVVTLVLVFQSSGALAAAYGLAVSGTMLITSLLLMLIVYHQGHHKRGLMLSLLGLFATLELIFVIANSSKFFTGGWLPVLVGCIVFGLFYIWRKGKNALSAERRQLSLAINQLPLLVNDMHCVQGTAIYLSSDPDLIPSALLHNLKHYQVIHQHNVCLTVETLNMPFVDDAQRVSLTVLSPQLAQLTIRFGFREEPLLMPILQKVPLDWSFDPLHTSFFVSDTLIRHHANTLNRLEFGVFNVLFRQAGEVYSFFGLPANRTVMLGTQVNL</sequence>
<dbReference type="EMBL" id="QAON01000004">
    <property type="protein sequence ID" value="PTQ90190.1"/>
    <property type="molecule type" value="Genomic_DNA"/>
</dbReference>
<keyword evidence="4 12" id="KW-1003">Cell membrane</keyword>
<evidence type="ECO:0000256" key="10">
    <source>
        <dbReference type="ARBA" id="ARBA00023065"/>
    </source>
</evidence>
<evidence type="ECO:0000259" key="13">
    <source>
        <dbReference type="Pfam" id="PF02705"/>
    </source>
</evidence>
<keyword evidence="7 12" id="KW-0769">Symport</keyword>
<feature type="transmembrane region" description="Helical" evidence="12">
    <location>
        <begin position="395"/>
        <end position="413"/>
    </location>
</feature>
<dbReference type="RefSeq" id="WP_107865182.1">
    <property type="nucleotide sequence ID" value="NZ_QAON01000004.1"/>
</dbReference>
<dbReference type="GO" id="GO:0015293">
    <property type="term" value="F:symporter activity"/>
    <property type="evidence" value="ECO:0007669"/>
    <property type="project" value="UniProtKB-UniRule"/>
</dbReference>
<comment type="caution">
    <text evidence="15">The sequence shown here is derived from an EMBL/GenBank/DDBJ whole genome shotgun (WGS) entry which is preliminary data.</text>
</comment>
<feature type="transmembrane region" description="Helical" evidence="12">
    <location>
        <begin position="167"/>
        <end position="189"/>
    </location>
</feature>
<keyword evidence="3 12" id="KW-0813">Transport</keyword>
<evidence type="ECO:0000256" key="12">
    <source>
        <dbReference type="HAMAP-Rule" id="MF_01522"/>
    </source>
</evidence>
<organism evidence="15 16">
    <name type="scientific">Agitococcus lubricus</name>
    <dbReference type="NCBI Taxonomy" id="1077255"/>
    <lineage>
        <taxon>Bacteria</taxon>
        <taxon>Pseudomonadati</taxon>
        <taxon>Pseudomonadota</taxon>
        <taxon>Gammaproteobacteria</taxon>
        <taxon>Moraxellales</taxon>
        <taxon>Moraxellaceae</taxon>
        <taxon>Agitococcus</taxon>
    </lineage>
</organism>
<dbReference type="PANTHER" id="PTHR30540">
    <property type="entry name" value="OSMOTIC STRESS POTASSIUM TRANSPORTER"/>
    <property type="match status" value="1"/>
</dbReference>
<comment type="catalytic activity">
    <reaction evidence="12">
        <text>K(+)(in) + H(+)(in) = K(+)(out) + H(+)(out)</text>
        <dbReference type="Rhea" id="RHEA:28490"/>
        <dbReference type="ChEBI" id="CHEBI:15378"/>
        <dbReference type="ChEBI" id="CHEBI:29103"/>
    </reaction>
</comment>
<evidence type="ECO:0000256" key="2">
    <source>
        <dbReference type="ARBA" id="ARBA00007019"/>
    </source>
</evidence>
<keyword evidence="5 12" id="KW-0633">Potassium transport</keyword>
<dbReference type="Proteomes" id="UP000244223">
    <property type="component" value="Unassembled WGS sequence"/>
</dbReference>
<dbReference type="PANTHER" id="PTHR30540:SF79">
    <property type="entry name" value="LOW AFFINITY POTASSIUM TRANSPORT SYSTEM PROTEIN KUP"/>
    <property type="match status" value="1"/>
</dbReference>
<evidence type="ECO:0000313" key="15">
    <source>
        <dbReference type="EMBL" id="PTQ90190.1"/>
    </source>
</evidence>
<keyword evidence="6 12" id="KW-0812">Transmembrane</keyword>
<evidence type="ECO:0000256" key="3">
    <source>
        <dbReference type="ARBA" id="ARBA00022448"/>
    </source>
</evidence>
<keyword evidence="11 12" id="KW-0472">Membrane</keyword>
<dbReference type="InterPro" id="IPR003855">
    <property type="entry name" value="K+_transporter"/>
</dbReference>
<dbReference type="OrthoDB" id="9805577at2"/>
<feature type="transmembrane region" description="Helical" evidence="12">
    <location>
        <begin position="286"/>
        <end position="310"/>
    </location>
</feature>
<dbReference type="InterPro" id="IPR053951">
    <property type="entry name" value="K_trans_N"/>
</dbReference>
<evidence type="ECO:0000256" key="5">
    <source>
        <dbReference type="ARBA" id="ARBA00022538"/>
    </source>
</evidence>
<keyword evidence="9 12" id="KW-1133">Transmembrane helix</keyword>
<dbReference type="GO" id="GO:0015079">
    <property type="term" value="F:potassium ion transmembrane transporter activity"/>
    <property type="evidence" value="ECO:0007669"/>
    <property type="project" value="UniProtKB-UniRule"/>
</dbReference>
<feature type="transmembrane region" description="Helical" evidence="12">
    <location>
        <begin position="244"/>
        <end position="266"/>
    </location>
</feature>
<feature type="transmembrane region" description="Helical" evidence="12">
    <location>
        <begin position="44"/>
        <end position="66"/>
    </location>
</feature>
<dbReference type="Pfam" id="PF22776">
    <property type="entry name" value="K_trans_C"/>
    <property type="match status" value="1"/>
</dbReference>
<keyword evidence="16" id="KW-1185">Reference proteome</keyword>
<dbReference type="InterPro" id="IPR053952">
    <property type="entry name" value="K_trans_C"/>
</dbReference>
<feature type="transmembrane region" description="Helical" evidence="12">
    <location>
        <begin position="96"/>
        <end position="117"/>
    </location>
</feature>
<evidence type="ECO:0000256" key="6">
    <source>
        <dbReference type="ARBA" id="ARBA00022692"/>
    </source>
</evidence>
<evidence type="ECO:0000259" key="14">
    <source>
        <dbReference type="Pfam" id="PF22776"/>
    </source>
</evidence>
<keyword evidence="10 12" id="KW-0406">Ion transport</keyword>
<feature type="transmembrane region" description="Helical" evidence="12">
    <location>
        <begin position="137"/>
        <end position="155"/>
    </location>
</feature>
<evidence type="ECO:0000256" key="8">
    <source>
        <dbReference type="ARBA" id="ARBA00022958"/>
    </source>
</evidence>
<evidence type="ECO:0000256" key="1">
    <source>
        <dbReference type="ARBA" id="ARBA00004141"/>
    </source>
</evidence>
<dbReference type="AlphaFoldDB" id="A0A2T5J1C6"/>
<feature type="transmembrane region" description="Helical" evidence="12">
    <location>
        <begin position="336"/>
        <end position="357"/>
    </location>
</feature>
<feature type="transmembrane region" description="Helical" evidence="12">
    <location>
        <begin position="363"/>
        <end position="386"/>
    </location>
</feature>
<evidence type="ECO:0000256" key="7">
    <source>
        <dbReference type="ARBA" id="ARBA00022847"/>
    </source>
</evidence>
<proteinExistence type="inferred from homology"/>
<reference evidence="15 16" key="1">
    <citation type="submission" date="2018-04" db="EMBL/GenBank/DDBJ databases">
        <title>Genomic Encyclopedia of Archaeal and Bacterial Type Strains, Phase II (KMG-II): from individual species to whole genera.</title>
        <authorList>
            <person name="Goeker M."/>
        </authorList>
    </citation>
    <scope>NUCLEOTIDE SEQUENCE [LARGE SCALE GENOMIC DNA]</scope>
    <source>
        <strain evidence="15 16">DSM 5822</strain>
    </source>
</reference>
<protein>
    <recommendedName>
        <fullName evidence="12">Probable potassium transport system protein Kup</fullName>
    </recommendedName>
</protein>
<dbReference type="GO" id="GO:0005886">
    <property type="term" value="C:plasma membrane"/>
    <property type="evidence" value="ECO:0007669"/>
    <property type="project" value="UniProtKB-SubCell"/>
</dbReference>
<accession>A0A2T5J1C6</accession>
<name>A0A2T5J1C6_9GAMM</name>
<feature type="domain" description="K+ potassium transporter C-terminal" evidence="14">
    <location>
        <begin position="472"/>
        <end position="617"/>
    </location>
</feature>
<evidence type="ECO:0000313" key="16">
    <source>
        <dbReference type="Proteomes" id="UP000244223"/>
    </source>
</evidence>
<comment type="function">
    <text evidence="12">Transport of potassium into the cell. Likely operates as a K(+):H(+) symporter.</text>
</comment>